<comment type="similarity">
    <text evidence="2">Belongs to the bacterial solute-binding protein 7 family.</text>
</comment>
<name>A0A1L1PYG9_HYDIT</name>
<dbReference type="InterPro" id="IPR018389">
    <property type="entry name" value="DctP_fam"/>
</dbReference>
<protein>
    <submittedName>
        <fullName evidence="6">Trap dicarboxylate subunit</fullName>
    </submittedName>
</protein>
<keyword evidence="3" id="KW-0813">Transport</keyword>
<dbReference type="PANTHER" id="PTHR33376">
    <property type="match status" value="1"/>
</dbReference>
<evidence type="ECO:0000256" key="4">
    <source>
        <dbReference type="ARBA" id="ARBA00022729"/>
    </source>
</evidence>
<dbReference type="PANTHER" id="PTHR33376:SF4">
    <property type="entry name" value="SIALIC ACID-BINDING PERIPLASMIC PROTEIN SIAP"/>
    <property type="match status" value="1"/>
</dbReference>
<dbReference type="CDD" id="cd13603">
    <property type="entry name" value="PBP2_TRAP_Siap_TeaA_like"/>
    <property type="match status" value="1"/>
</dbReference>
<reference evidence="7" key="2">
    <citation type="submission" date="2014-11" db="EMBL/GenBank/DDBJ databases">
        <title>Draft genome sequence of Hydrogenophaga intermedia S1.</title>
        <authorList>
            <person name="Gan H.M."/>
            <person name="Chew T.H."/>
            <person name="Stolz A."/>
        </authorList>
    </citation>
    <scope>NUCLEOTIDE SEQUENCE [LARGE SCALE GENOMIC DNA]</scope>
    <source>
        <strain evidence="7">S1</strain>
    </source>
</reference>
<keyword evidence="7" id="KW-1185">Reference proteome</keyword>
<reference evidence="7" key="1">
    <citation type="submission" date="2014-02" db="EMBL/GenBank/DDBJ databases">
        <authorList>
            <person name="Gan H."/>
        </authorList>
    </citation>
    <scope>NUCLEOTIDE SEQUENCE [LARGE SCALE GENOMIC DNA]</scope>
    <source>
        <strain evidence="7">S1</strain>
    </source>
</reference>
<dbReference type="Gene3D" id="3.40.190.170">
    <property type="entry name" value="Bacterial extracellular solute-binding protein, family 7"/>
    <property type="match status" value="1"/>
</dbReference>
<dbReference type="NCBIfam" id="TIGR00787">
    <property type="entry name" value="dctP"/>
    <property type="match status" value="1"/>
</dbReference>
<proteinExistence type="inferred from homology"/>
<feature type="chain" id="PRO_5009681715" evidence="5">
    <location>
        <begin position="30"/>
        <end position="339"/>
    </location>
</feature>
<dbReference type="NCBIfam" id="NF037995">
    <property type="entry name" value="TRAP_S1"/>
    <property type="match status" value="1"/>
</dbReference>
<dbReference type="Pfam" id="PF03480">
    <property type="entry name" value="DctP"/>
    <property type="match status" value="1"/>
</dbReference>
<dbReference type="PIRSF" id="PIRSF006470">
    <property type="entry name" value="DctB"/>
    <property type="match status" value="1"/>
</dbReference>
<sequence length="339" mass="36651" precursor="true">MRTFSGLRRDALKVAAVACALGLAGPVWAAKHVIKVSHAVTVNHPGHKAMLKFKEKVEAESKGQIEVRIFHSSQLAGQREGVEGLQAGSIEITLTPNGVAAAFDPTFALLDIPFQFDSAAHARKFLDNGGEKMLFANLGKVGLVGLAAWEQGFRNLATVKAPAMKAADMQGLKLRTMEAPLHITAWKAVGANPTPIGWAQVYTSLQQGIIDGVENPSYIFSQTPVHEQLKFLTLTKHIYDPILVLGSKAFFDKLPADLRTLVFNSLSSLTPLERQYVDEDVVKAETRDLPGFGVKVMDMPAANMAELAKASQPPVIKDVERRVGAPALQAWQSAVNAAR</sequence>
<keyword evidence="4 5" id="KW-0732">Signal</keyword>
<dbReference type="GO" id="GO:0030288">
    <property type="term" value="C:outer membrane-bounded periplasmic space"/>
    <property type="evidence" value="ECO:0007669"/>
    <property type="project" value="InterPro"/>
</dbReference>
<dbReference type="Proteomes" id="UP000028878">
    <property type="component" value="Unassembled WGS sequence"/>
</dbReference>
<dbReference type="InterPro" id="IPR038404">
    <property type="entry name" value="TRAP_DctP_sf"/>
</dbReference>
<dbReference type="InterPro" id="IPR004682">
    <property type="entry name" value="TRAP_DctP"/>
</dbReference>
<evidence type="ECO:0000256" key="2">
    <source>
        <dbReference type="ARBA" id="ARBA00009023"/>
    </source>
</evidence>
<dbReference type="EMBL" id="CCAE010000078">
    <property type="protein sequence ID" value="CDN90355.1"/>
    <property type="molecule type" value="Genomic_DNA"/>
</dbReference>
<gene>
    <name evidence="6" type="ORF">BN948_04799</name>
</gene>
<evidence type="ECO:0000256" key="3">
    <source>
        <dbReference type="ARBA" id="ARBA00022448"/>
    </source>
</evidence>
<comment type="subcellular location">
    <subcellularLocation>
        <location evidence="1">Cell envelope</location>
    </subcellularLocation>
</comment>
<accession>A0A1L1PYG9</accession>
<dbReference type="AlphaFoldDB" id="A0A1L1PYG9"/>
<evidence type="ECO:0000256" key="1">
    <source>
        <dbReference type="ARBA" id="ARBA00004196"/>
    </source>
</evidence>
<evidence type="ECO:0000313" key="6">
    <source>
        <dbReference type="EMBL" id="CDN90355.1"/>
    </source>
</evidence>
<dbReference type="GO" id="GO:0055085">
    <property type="term" value="P:transmembrane transport"/>
    <property type="evidence" value="ECO:0007669"/>
    <property type="project" value="InterPro"/>
</dbReference>
<organism evidence="6 7">
    <name type="scientific">Hydrogenophaga intermedia</name>
    <dbReference type="NCBI Taxonomy" id="65786"/>
    <lineage>
        <taxon>Bacteria</taxon>
        <taxon>Pseudomonadati</taxon>
        <taxon>Pseudomonadota</taxon>
        <taxon>Betaproteobacteria</taxon>
        <taxon>Burkholderiales</taxon>
        <taxon>Comamonadaceae</taxon>
        <taxon>Hydrogenophaga</taxon>
    </lineage>
</organism>
<feature type="signal peptide" evidence="5">
    <location>
        <begin position="1"/>
        <end position="29"/>
    </location>
</feature>
<evidence type="ECO:0000256" key="5">
    <source>
        <dbReference type="SAM" id="SignalP"/>
    </source>
</evidence>
<evidence type="ECO:0000313" key="7">
    <source>
        <dbReference type="Proteomes" id="UP000028878"/>
    </source>
</evidence>